<dbReference type="PANTHER" id="PTHR10357">
    <property type="entry name" value="ALPHA-AMYLASE FAMILY MEMBER"/>
    <property type="match status" value="1"/>
</dbReference>
<evidence type="ECO:0000313" key="4">
    <source>
        <dbReference type="EMBL" id="MEJ5945997.1"/>
    </source>
</evidence>
<dbReference type="CDD" id="cd11339">
    <property type="entry name" value="AmyAc_bac_CMD_like_2"/>
    <property type="match status" value="1"/>
</dbReference>
<dbReference type="Proteomes" id="UP001387100">
    <property type="component" value="Unassembled WGS sequence"/>
</dbReference>
<dbReference type="InterPro" id="IPR013783">
    <property type="entry name" value="Ig-like_fold"/>
</dbReference>
<dbReference type="SUPFAM" id="SSF51011">
    <property type="entry name" value="Glycosyl hydrolase domain"/>
    <property type="match status" value="1"/>
</dbReference>
<dbReference type="CDD" id="cd12962">
    <property type="entry name" value="X25_BaPul_like"/>
    <property type="match status" value="2"/>
</dbReference>
<keyword evidence="5" id="KW-1185">Reference proteome</keyword>
<dbReference type="InterPro" id="IPR017853">
    <property type="entry name" value="GH"/>
</dbReference>
<evidence type="ECO:0000256" key="1">
    <source>
        <dbReference type="SAM" id="MobiDB-lite"/>
    </source>
</evidence>
<accession>A0ABU8RLK4</accession>
<evidence type="ECO:0000256" key="2">
    <source>
        <dbReference type="SAM" id="SignalP"/>
    </source>
</evidence>
<feature type="compositionally biased region" description="Low complexity" evidence="1">
    <location>
        <begin position="16"/>
        <end position="33"/>
    </location>
</feature>
<dbReference type="EMBL" id="JBBIAA010000014">
    <property type="protein sequence ID" value="MEJ5945997.1"/>
    <property type="molecule type" value="Genomic_DNA"/>
</dbReference>
<dbReference type="SUPFAM" id="SSF51445">
    <property type="entry name" value="(Trans)glycosidases"/>
    <property type="match status" value="1"/>
</dbReference>
<dbReference type="RefSeq" id="WP_339575381.1">
    <property type="nucleotide sequence ID" value="NZ_JBBIAA010000014.1"/>
</dbReference>
<keyword evidence="4" id="KW-0378">Hydrolase</keyword>
<feature type="signal peptide" evidence="2">
    <location>
        <begin position="1"/>
        <end position="18"/>
    </location>
</feature>
<evidence type="ECO:0000313" key="5">
    <source>
        <dbReference type="Proteomes" id="UP001387100"/>
    </source>
</evidence>
<evidence type="ECO:0000259" key="3">
    <source>
        <dbReference type="SMART" id="SM00642"/>
    </source>
</evidence>
<dbReference type="InterPro" id="IPR013780">
    <property type="entry name" value="Glyco_hydro_b"/>
</dbReference>
<sequence length="918" mass="98612">MAVAAALLLPLTAGPAGAAPASPRELRAQQAQQRAEDRALARGSLREDLTRERFYFVMADRFENGDPTNDDGGYGGDRLVSGLDPTAKGFYHGGDLAGIRQRLDYIESLGTTAIWLTPSFLNRPVQGSGENVSAGYHGYWITDFTRIDPHLGTNEELEDLIADAHARGMKVFFDIITNHTADVISYAEGTQTYITKEAEPYRDAAGEAFDDRAYAGTDDFPALDPATSFPYTPVFPRPGDAEVKVPAWLNDPTMYHNRGDARFDGGESDQYGDFSGLDDLFTERPEVVQGMEDIYSTWVDLGIDGFRIDTVKHVGDEFWQDFAPTIEQHAADVGNDDFFSFGEVYDSDPAFLSHYTTEAGLQATLDFGFQARAQSFASGGATQQLADLFAADDLYTDDDSNAYSLPTFLGNHDMGRIGMFLQDAGAEGDDLLARDRLAHALMYLTRGQPVVYYGDEQGFTGDGGDQDARQDMFASQVATYNDDVLVGSDATTAEENFDETSPMYREIAELSALRAANPTLADGALVQRYAEDEAGVYAFSRISDDDDVEYLVATNNSEQARTVALDTFTTRTRYDGLWPAGTADVFSDHDGTARVTVPPLSAVVWRATKAMRPARSAPTPVFTTGAEVSGRAEVSVDVPGDGFDQVTFAVRPAGSGEDWQVLGTDDNAPYRVFHDVRGLDEGTALEYRAVVRDHSGNVAGASTRAVVAPEPGPGVGGEPTSVAVAGSLNSEIGCPGDWQPDCDAAQMTYDADAGTWSLTVAPPAGSYEYKVAVDRSWDENYGAGGVRDGANIALTTAGGAVTFTYDTATHLVTAVEESVEQPDAVAIAGDLDSEIGCPGDWQPDCDAAQMTYDEASGRWVLAVDLPAGSYAYKVAVDRSWAENYGAGGVPDGPNITLDHPGGPVTFTYDHATHRVVVG</sequence>
<organism evidence="4 5">
    <name type="scientific">Pseudokineococcus basanitobsidens</name>
    <dbReference type="NCBI Taxonomy" id="1926649"/>
    <lineage>
        <taxon>Bacteria</taxon>
        <taxon>Bacillati</taxon>
        <taxon>Actinomycetota</taxon>
        <taxon>Actinomycetes</taxon>
        <taxon>Kineosporiales</taxon>
        <taxon>Kineosporiaceae</taxon>
        <taxon>Pseudokineococcus</taxon>
    </lineage>
</organism>
<dbReference type="Pfam" id="PF00128">
    <property type="entry name" value="Alpha-amylase"/>
    <property type="match status" value="1"/>
</dbReference>
<dbReference type="SMART" id="SM00642">
    <property type="entry name" value="Aamy"/>
    <property type="match status" value="1"/>
</dbReference>
<keyword evidence="2" id="KW-0732">Signal</keyword>
<comment type="caution">
    <text evidence="4">The sequence shown here is derived from an EMBL/GenBank/DDBJ whole genome shotgun (WGS) entry which is preliminary data.</text>
</comment>
<feature type="domain" description="Glycosyl hydrolase family 13 catalytic" evidence="3">
    <location>
        <begin position="56"/>
        <end position="514"/>
    </location>
</feature>
<name>A0ABU8RLK4_9ACTN</name>
<dbReference type="Gene3D" id="3.20.20.80">
    <property type="entry name" value="Glycosidases"/>
    <property type="match status" value="1"/>
</dbReference>
<reference evidence="4 5" key="1">
    <citation type="journal article" date="2017" name="Int. J. Syst. Evol. Microbiol.">
        <title>Pseudokineococcus basanitobsidens sp. nov., isolated from volcanic rock.</title>
        <authorList>
            <person name="Lee D.W."/>
            <person name="Park M.Y."/>
            <person name="Kim J.J."/>
            <person name="Kim B.S."/>
        </authorList>
    </citation>
    <scope>NUCLEOTIDE SEQUENCE [LARGE SCALE GENOMIC DNA]</scope>
    <source>
        <strain evidence="4 5">DSM 103726</strain>
    </source>
</reference>
<dbReference type="Gene3D" id="2.60.40.10">
    <property type="entry name" value="Immunoglobulins"/>
    <property type="match status" value="2"/>
</dbReference>
<dbReference type="GO" id="GO:0016787">
    <property type="term" value="F:hydrolase activity"/>
    <property type="evidence" value="ECO:0007669"/>
    <property type="project" value="UniProtKB-KW"/>
</dbReference>
<dbReference type="Gene3D" id="2.60.40.1180">
    <property type="entry name" value="Golgi alpha-mannosidase II"/>
    <property type="match status" value="1"/>
</dbReference>
<dbReference type="InterPro" id="IPR006047">
    <property type="entry name" value="GH13_cat_dom"/>
</dbReference>
<dbReference type="PANTHER" id="PTHR10357:SF209">
    <property type="entry name" value="PERIPLASMIC ALPHA-AMYLASE"/>
    <property type="match status" value="1"/>
</dbReference>
<dbReference type="Pfam" id="PF22058">
    <property type="entry name" value="X25_BaPul_like"/>
    <property type="match status" value="2"/>
</dbReference>
<feature type="chain" id="PRO_5046512996" evidence="2">
    <location>
        <begin position="19"/>
        <end position="918"/>
    </location>
</feature>
<dbReference type="InterPro" id="IPR054409">
    <property type="entry name" value="X25_BaPul-like"/>
</dbReference>
<proteinExistence type="predicted"/>
<protein>
    <submittedName>
        <fullName evidence="4">Alpha-amylase family glycosyl hydrolase</fullName>
    </submittedName>
</protein>
<gene>
    <name evidence="4" type="ORF">WDZ17_11915</name>
</gene>
<feature type="region of interest" description="Disordered" evidence="1">
    <location>
        <begin position="16"/>
        <end position="42"/>
    </location>
</feature>